<organism evidence="1 2">
    <name type="scientific">Rhodococcus phage Trina</name>
    <dbReference type="NCBI Taxonomy" id="2027905"/>
    <lineage>
        <taxon>Viruses</taxon>
        <taxon>Duplodnaviria</taxon>
        <taxon>Heunggongvirae</taxon>
        <taxon>Uroviricota</taxon>
        <taxon>Caudoviricetes</taxon>
        <taxon>Trinavirus</taxon>
        <taxon>Trinavirus trina</taxon>
    </lineage>
</organism>
<evidence type="ECO:0000313" key="1">
    <source>
        <dbReference type="EMBL" id="ASZ75047.1"/>
    </source>
</evidence>
<proteinExistence type="predicted"/>
<protein>
    <submittedName>
        <fullName evidence="1">Uncharacterized protein</fullName>
    </submittedName>
</protein>
<keyword evidence="2" id="KW-1185">Reference proteome</keyword>
<gene>
    <name evidence="1" type="ORF">SEA_TRINA_269</name>
</gene>
<name>A0A2D1AED5_9CAUD</name>
<dbReference type="Proteomes" id="UP000231419">
    <property type="component" value="Segment"/>
</dbReference>
<dbReference type="EMBL" id="MF668286">
    <property type="protein sequence ID" value="ASZ75047.1"/>
    <property type="molecule type" value="Genomic_DNA"/>
</dbReference>
<sequence>MSDTDKLDAIVSQLSELASGTEYPDEQVNFTVVLKNGKSIDIWQSLNDGGFKWSESNKG</sequence>
<evidence type="ECO:0000313" key="2">
    <source>
        <dbReference type="Proteomes" id="UP000231419"/>
    </source>
</evidence>
<reference evidence="2" key="1">
    <citation type="submission" date="2017-08" db="EMBL/GenBank/DDBJ databases">
        <authorList>
            <person name="de Groot N.N."/>
        </authorList>
    </citation>
    <scope>NUCLEOTIDE SEQUENCE [LARGE SCALE GENOMIC DNA]</scope>
</reference>
<accession>A0A2D1AED5</accession>